<dbReference type="Proteomes" id="UP000053257">
    <property type="component" value="Unassembled WGS sequence"/>
</dbReference>
<reference evidence="3 4" key="1">
    <citation type="journal article" date="2014" name="PLoS Genet.">
        <title>Analysis of the Phlebiopsis gigantea genome, transcriptome and secretome provides insight into its pioneer colonization strategies of wood.</title>
        <authorList>
            <person name="Hori C."/>
            <person name="Ishida T."/>
            <person name="Igarashi K."/>
            <person name="Samejima M."/>
            <person name="Suzuki H."/>
            <person name="Master E."/>
            <person name="Ferreira P."/>
            <person name="Ruiz-Duenas F.J."/>
            <person name="Held B."/>
            <person name="Canessa P."/>
            <person name="Larrondo L.F."/>
            <person name="Schmoll M."/>
            <person name="Druzhinina I.S."/>
            <person name="Kubicek C.P."/>
            <person name="Gaskell J.A."/>
            <person name="Kersten P."/>
            <person name="St John F."/>
            <person name="Glasner J."/>
            <person name="Sabat G."/>
            <person name="Splinter BonDurant S."/>
            <person name="Syed K."/>
            <person name="Yadav J."/>
            <person name="Mgbeahuruike A.C."/>
            <person name="Kovalchuk A."/>
            <person name="Asiegbu F.O."/>
            <person name="Lackner G."/>
            <person name="Hoffmeister D."/>
            <person name="Rencoret J."/>
            <person name="Gutierrez A."/>
            <person name="Sun H."/>
            <person name="Lindquist E."/>
            <person name="Barry K."/>
            <person name="Riley R."/>
            <person name="Grigoriev I.V."/>
            <person name="Henrissat B."/>
            <person name="Kues U."/>
            <person name="Berka R.M."/>
            <person name="Martinez A.T."/>
            <person name="Covert S.F."/>
            <person name="Blanchette R.A."/>
            <person name="Cullen D."/>
        </authorList>
    </citation>
    <scope>NUCLEOTIDE SEQUENCE [LARGE SCALE GENOMIC DNA]</scope>
    <source>
        <strain evidence="3 4">11061_1 CR5-6</strain>
    </source>
</reference>
<evidence type="ECO:0008006" key="5">
    <source>
        <dbReference type="Google" id="ProtNLM"/>
    </source>
</evidence>
<keyword evidence="2" id="KW-0472">Membrane</keyword>
<keyword evidence="2" id="KW-0812">Transmembrane</keyword>
<name>A0A0C3RUS8_PHLG1</name>
<sequence>MYTLAGVHWAFCIRYLRTGRHEASDFDSSYSKPSWGATISPIQMNPAEGTDPFKDHIQPCFTAQNGALSAMVFINMLVNDTIVIWRAHILWPHNRRYRIISCLLIFAMGLSFAFSMLSIIYTQAGRNPLQRHNSNNSLSVDLSFGISWLSNVWATRLTRLKTLEHYDEVQRVIPVCHYHTPTEKVLGLFLRSGLTFTFLWTLLLLVTILDHMVPTNNIRVHRIIDVIIFAAPIQIAGMYPTILTILVAKTESFAGRALDYSDIPTPLLSPVDEAPSTGRLPLPESFEDEDHEGDSVTLLLLHPGSSA</sequence>
<feature type="transmembrane region" description="Helical" evidence="2">
    <location>
        <begin position="188"/>
        <end position="211"/>
    </location>
</feature>
<keyword evidence="2" id="KW-1133">Transmembrane helix</keyword>
<evidence type="ECO:0000256" key="1">
    <source>
        <dbReference type="SAM" id="MobiDB-lite"/>
    </source>
</evidence>
<dbReference type="HOGENOM" id="CLU_855584_0_0_1"/>
<dbReference type="EMBL" id="KN840561">
    <property type="protein sequence ID" value="KIP04836.1"/>
    <property type="molecule type" value="Genomic_DNA"/>
</dbReference>
<proteinExistence type="predicted"/>
<accession>A0A0C3RUS8</accession>
<dbReference type="AlphaFoldDB" id="A0A0C3RUS8"/>
<feature type="region of interest" description="Disordered" evidence="1">
    <location>
        <begin position="269"/>
        <end position="294"/>
    </location>
</feature>
<feature type="transmembrane region" description="Helical" evidence="2">
    <location>
        <begin position="223"/>
        <end position="248"/>
    </location>
</feature>
<protein>
    <recommendedName>
        <fullName evidence="5">G-protein coupled receptors family 1 profile domain-containing protein</fullName>
    </recommendedName>
</protein>
<evidence type="ECO:0000313" key="3">
    <source>
        <dbReference type="EMBL" id="KIP04836.1"/>
    </source>
</evidence>
<evidence type="ECO:0000256" key="2">
    <source>
        <dbReference type="SAM" id="Phobius"/>
    </source>
</evidence>
<gene>
    <name evidence="3" type="ORF">PHLGIDRAFT_179918</name>
</gene>
<evidence type="ECO:0000313" key="4">
    <source>
        <dbReference type="Proteomes" id="UP000053257"/>
    </source>
</evidence>
<feature type="transmembrane region" description="Helical" evidence="2">
    <location>
        <begin position="67"/>
        <end position="87"/>
    </location>
</feature>
<feature type="transmembrane region" description="Helical" evidence="2">
    <location>
        <begin position="99"/>
        <end position="121"/>
    </location>
</feature>
<keyword evidence="4" id="KW-1185">Reference proteome</keyword>
<organism evidence="3 4">
    <name type="scientific">Phlebiopsis gigantea (strain 11061_1 CR5-6)</name>
    <name type="common">White-rot fungus</name>
    <name type="synonym">Peniophora gigantea</name>
    <dbReference type="NCBI Taxonomy" id="745531"/>
    <lineage>
        <taxon>Eukaryota</taxon>
        <taxon>Fungi</taxon>
        <taxon>Dikarya</taxon>
        <taxon>Basidiomycota</taxon>
        <taxon>Agaricomycotina</taxon>
        <taxon>Agaricomycetes</taxon>
        <taxon>Polyporales</taxon>
        <taxon>Phanerochaetaceae</taxon>
        <taxon>Phlebiopsis</taxon>
    </lineage>
</organism>